<dbReference type="RefSeq" id="WP_348827345.1">
    <property type="nucleotide sequence ID" value="NZ_CP098827.1"/>
</dbReference>
<dbReference type="SMART" id="SM00829">
    <property type="entry name" value="PKS_ER"/>
    <property type="match status" value="1"/>
</dbReference>
<dbReference type="SUPFAM" id="SSF51735">
    <property type="entry name" value="NAD(P)-binding Rossmann-fold domains"/>
    <property type="match status" value="1"/>
</dbReference>
<reference evidence="2" key="1">
    <citation type="submission" date="2022-06" db="EMBL/GenBank/DDBJ databases">
        <title>A novel DMS-producing enzyme.</title>
        <authorList>
            <person name="Zhang Y."/>
        </authorList>
    </citation>
    <scope>NUCLEOTIDE SEQUENCE</scope>
    <source>
        <strain evidence="2">RT37</strain>
    </source>
</reference>
<dbReference type="PANTHER" id="PTHR45033">
    <property type="match status" value="1"/>
</dbReference>
<dbReference type="InterPro" id="IPR052711">
    <property type="entry name" value="Zinc_ADH-like"/>
</dbReference>
<dbReference type="GO" id="GO:0016491">
    <property type="term" value="F:oxidoreductase activity"/>
    <property type="evidence" value="ECO:0007669"/>
    <property type="project" value="InterPro"/>
</dbReference>
<evidence type="ECO:0000259" key="1">
    <source>
        <dbReference type="SMART" id="SM00829"/>
    </source>
</evidence>
<dbReference type="Gene3D" id="3.90.180.10">
    <property type="entry name" value="Medium-chain alcohol dehydrogenases, catalytic domain"/>
    <property type="match status" value="1"/>
</dbReference>
<dbReference type="Pfam" id="PF00107">
    <property type="entry name" value="ADH_zinc_N"/>
    <property type="match status" value="1"/>
</dbReference>
<dbReference type="InterPro" id="IPR013149">
    <property type="entry name" value="ADH-like_C"/>
</dbReference>
<dbReference type="InterPro" id="IPR036291">
    <property type="entry name" value="NAD(P)-bd_dom_sf"/>
</dbReference>
<dbReference type="InterPro" id="IPR013154">
    <property type="entry name" value="ADH-like_N"/>
</dbReference>
<proteinExistence type="predicted"/>
<organism evidence="2">
    <name type="scientific">Halomonas sp. RT37</name>
    <dbReference type="NCBI Taxonomy" id="2950872"/>
    <lineage>
        <taxon>Bacteria</taxon>
        <taxon>Pseudomonadati</taxon>
        <taxon>Pseudomonadota</taxon>
        <taxon>Gammaproteobacteria</taxon>
        <taxon>Oceanospirillales</taxon>
        <taxon>Halomonadaceae</taxon>
        <taxon>Halomonas</taxon>
    </lineage>
</organism>
<dbReference type="EMBL" id="CP098827">
    <property type="protein sequence ID" value="XBO71147.1"/>
    <property type="molecule type" value="Genomic_DNA"/>
</dbReference>
<feature type="domain" description="Enoyl reductase (ER)" evidence="1">
    <location>
        <begin position="25"/>
        <end position="319"/>
    </location>
</feature>
<dbReference type="InterPro" id="IPR020843">
    <property type="entry name" value="ER"/>
</dbReference>
<dbReference type="Gene3D" id="3.40.50.720">
    <property type="entry name" value="NAD(P)-binding Rossmann-like Domain"/>
    <property type="match status" value="1"/>
</dbReference>
<dbReference type="SUPFAM" id="SSF50129">
    <property type="entry name" value="GroES-like"/>
    <property type="match status" value="1"/>
</dbReference>
<evidence type="ECO:0000313" key="2">
    <source>
        <dbReference type="EMBL" id="XBO71147.1"/>
    </source>
</evidence>
<dbReference type="InterPro" id="IPR011032">
    <property type="entry name" value="GroES-like_sf"/>
</dbReference>
<sequence>MLLEARLRPLVSLRHFRQFRSDRVGPEGIHEYQVARRDLASEEVRVRVAAVGLNYRDRALQDGSYLPQMPRPFVPLSEGSGVVLETGGDVVDLEVGQPVLGHYTVDWISGAFRESYHASKLGGPGDGWLSEEVIVPRRALVAVPSGWRLDQAAALAISGVTAWKALGDLDELQGRYLLLAGTGNVSLQALQLAAAAGARPIVVTSRPALASRLRDLGAVAVIGREGGAADVASQVMAITESVGVGRAIDVVGGQFLVDAILPSMATNGRIALVGFLESGRVEGDLVGPAIRKLLHLEGISVGSRDDLEAMLRYMDRHGLRPAIGRRLSADDLPEWLANGAVGSGLRSGTIADRHPSVGLPATDSQDNDLELGKTLVIMDQRLAESIAE</sequence>
<name>A0AAU7KHK3_9GAMM</name>
<protein>
    <submittedName>
        <fullName evidence="2">Zinc-binding dehydrogenase</fullName>
    </submittedName>
</protein>
<dbReference type="PANTHER" id="PTHR45033:SF2">
    <property type="entry name" value="ZINC-TYPE ALCOHOL DEHYDROGENASE-LIKE PROTEIN C1773.06C"/>
    <property type="match status" value="1"/>
</dbReference>
<dbReference type="Pfam" id="PF08240">
    <property type="entry name" value="ADH_N"/>
    <property type="match status" value="1"/>
</dbReference>
<dbReference type="AlphaFoldDB" id="A0AAU7KHK3"/>
<gene>
    <name evidence="2" type="ORF">NFG58_00035</name>
</gene>
<accession>A0AAU7KHK3</accession>